<dbReference type="InterPro" id="IPR037152">
    <property type="entry name" value="L-asparaginase_N_sf"/>
</dbReference>
<dbReference type="InterPro" id="IPR006034">
    <property type="entry name" value="Asparaginase/glutaminase-like"/>
</dbReference>
<name>A0ABT7QKK9_9GAMM</name>
<feature type="domain" description="L-asparaginase N-terminal" evidence="1">
    <location>
        <begin position="3"/>
        <end position="153"/>
    </location>
</feature>
<dbReference type="PIRSF" id="PIRSF001220">
    <property type="entry name" value="L-ASNase_gatD"/>
    <property type="match status" value="1"/>
</dbReference>
<dbReference type="EMBL" id="JANQAO010000001">
    <property type="protein sequence ID" value="MDM5147252.1"/>
    <property type="molecule type" value="Genomic_DNA"/>
</dbReference>
<reference evidence="2" key="2">
    <citation type="journal article" date="2023" name="Microbiome">
        <title>Synthase-selected sorting approach identifies a beta-lactone synthase in a nudibranch symbiotic bacterium.</title>
        <authorList>
            <person name="Dzunkova M."/>
            <person name="La Clair J.J."/>
            <person name="Tyml T."/>
            <person name="Doud D."/>
            <person name="Schulz F."/>
            <person name="Piquer-Esteban S."/>
            <person name="Porcel Sanchis D."/>
            <person name="Osborn A."/>
            <person name="Robinson D."/>
            <person name="Louie K.B."/>
            <person name="Bowen B.P."/>
            <person name="Bowers R.M."/>
            <person name="Lee J."/>
            <person name="Arnau V."/>
            <person name="Diaz-Villanueva W."/>
            <person name="Stepanauskas R."/>
            <person name="Gosliner T."/>
            <person name="Date S.V."/>
            <person name="Northen T.R."/>
            <person name="Cheng J.F."/>
            <person name="Burkart M.D."/>
            <person name="Woyke T."/>
        </authorList>
    </citation>
    <scope>NUCLEOTIDE SEQUENCE</scope>
    <source>
        <strain evidence="2">Df01</strain>
    </source>
</reference>
<protein>
    <submittedName>
        <fullName evidence="2">Asparaginase domain-containing protein</fullName>
        <ecNumber evidence="2">3.5.1.1</ecNumber>
    </submittedName>
</protein>
<dbReference type="GO" id="GO:0004067">
    <property type="term" value="F:asparaginase activity"/>
    <property type="evidence" value="ECO:0007669"/>
    <property type="project" value="UniProtKB-EC"/>
</dbReference>
<dbReference type="PIRSF" id="PIRSF500176">
    <property type="entry name" value="L_ASNase"/>
    <property type="match status" value="1"/>
</dbReference>
<dbReference type="Proteomes" id="UP001168167">
    <property type="component" value="Unassembled WGS sequence"/>
</dbReference>
<evidence type="ECO:0000313" key="3">
    <source>
        <dbReference type="Proteomes" id="UP001168167"/>
    </source>
</evidence>
<evidence type="ECO:0000313" key="2">
    <source>
        <dbReference type="EMBL" id="MDM5147252.1"/>
    </source>
</evidence>
<dbReference type="InterPro" id="IPR036152">
    <property type="entry name" value="Asp/glu_Ase-like_sf"/>
</dbReference>
<dbReference type="EC" id="3.5.1.1" evidence="2"/>
<dbReference type="InterPro" id="IPR027474">
    <property type="entry name" value="L-asparaginase_N"/>
</dbReference>
<comment type="caution">
    <text evidence="2">The sequence shown here is derived from an EMBL/GenBank/DDBJ whole genome shotgun (WGS) entry which is preliminary data.</text>
</comment>
<dbReference type="PANTHER" id="PTHR11707:SF28">
    <property type="entry name" value="60 KDA LYSOPHOSPHOLIPASE"/>
    <property type="match status" value="1"/>
</dbReference>
<reference evidence="2" key="1">
    <citation type="submission" date="2022-08" db="EMBL/GenBank/DDBJ databases">
        <authorList>
            <person name="Dzunkova M."/>
            <person name="La Clair J."/>
            <person name="Tyml T."/>
            <person name="Doud D."/>
            <person name="Schulz F."/>
            <person name="Piquer S."/>
            <person name="Porcel Sanchis D."/>
            <person name="Osborn A."/>
            <person name="Robinson D."/>
            <person name="Louie K.B."/>
            <person name="Bowen B.P."/>
            <person name="Bowers R."/>
            <person name="Lee J."/>
            <person name="Arnau Llombart V."/>
            <person name="Diaz Villanueva W."/>
            <person name="Gosliner T."/>
            <person name="Northen T."/>
            <person name="Cheng J.-F."/>
            <person name="Burkart M.D."/>
            <person name="Woyke T."/>
        </authorList>
    </citation>
    <scope>NUCLEOTIDE SEQUENCE</scope>
    <source>
        <strain evidence="2">Df01</strain>
    </source>
</reference>
<proteinExistence type="predicted"/>
<dbReference type="Gene3D" id="3.40.50.1170">
    <property type="entry name" value="L-asparaginase, N-terminal domain"/>
    <property type="match status" value="1"/>
</dbReference>
<dbReference type="PROSITE" id="PS51732">
    <property type="entry name" value="ASN_GLN_ASE_3"/>
    <property type="match status" value="1"/>
</dbReference>
<gene>
    <name evidence="2" type="ORF">NQX30_02535</name>
</gene>
<organism evidence="2 3">
    <name type="scientific">Candidatus Doriopsillibacter californiensis</name>
    <dbReference type="NCBI Taxonomy" id="2970740"/>
    <lineage>
        <taxon>Bacteria</taxon>
        <taxon>Pseudomonadati</taxon>
        <taxon>Pseudomonadota</taxon>
        <taxon>Gammaproteobacteria</taxon>
        <taxon>Candidatus Tethybacterales</taxon>
        <taxon>Candidatus Persebacteraceae</taxon>
        <taxon>Candidatus Doriopsillibacter</taxon>
    </lineage>
</organism>
<keyword evidence="3" id="KW-1185">Reference proteome</keyword>
<evidence type="ECO:0000259" key="1">
    <source>
        <dbReference type="Pfam" id="PF00710"/>
    </source>
</evidence>
<accession>A0ABT7QKK9</accession>
<sequence>MTLALICCGGTIDTVYTNDAGFHGIGEPAAVEAFVRAGVVAPTITSLIRKDSKDMDDADRASVVAAVHSCSATQVIVTHGTDTMAQTACAVASSIKEKTVVFVGAFLPAACKNSDADFNLGFALAAVQTLPAGVYIAMNGRLLPATAAVKNYAAGRFEMAKN</sequence>
<keyword evidence="2" id="KW-0378">Hydrolase</keyword>
<dbReference type="SUPFAM" id="SSF53774">
    <property type="entry name" value="Glutaminase/Asparaginase"/>
    <property type="match status" value="1"/>
</dbReference>
<dbReference type="PANTHER" id="PTHR11707">
    <property type="entry name" value="L-ASPARAGINASE"/>
    <property type="match status" value="1"/>
</dbReference>
<dbReference type="PRINTS" id="PR00139">
    <property type="entry name" value="ASNGLNASE"/>
</dbReference>
<dbReference type="Pfam" id="PF00710">
    <property type="entry name" value="Asparaginase"/>
    <property type="match status" value="1"/>
</dbReference>